<feature type="transmembrane region" description="Helical" evidence="8">
    <location>
        <begin position="150"/>
        <end position="168"/>
    </location>
</feature>
<comment type="similarity">
    <text evidence="2">Belongs to the BCCT transporter (TC 2.A.15) family.</text>
</comment>
<feature type="transmembrane region" description="Helical" evidence="8">
    <location>
        <begin position="407"/>
        <end position="426"/>
    </location>
</feature>
<evidence type="ECO:0000313" key="9">
    <source>
        <dbReference type="EMBL" id="AIJ10270.1"/>
    </source>
</evidence>
<gene>
    <name evidence="9" type="ORF">ETEE_3860</name>
</gene>
<evidence type="ECO:0000256" key="5">
    <source>
        <dbReference type="ARBA" id="ARBA00022692"/>
    </source>
</evidence>
<evidence type="ECO:0000256" key="8">
    <source>
        <dbReference type="SAM" id="Phobius"/>
    </source>
</evidence>
<dbReference type="GeneID" id="33941228"/>
<organism evidence="9 10">
    <name type="scientific">Edwardsiella anguillarum ET080813</name>
    <dbReference type="NCBI Taxonomy" id="667120"/>
    <lineage>
        <taxon>Bacteria</taxon>
        <taxon>Pseudomonadati</taxon>
        <taxon>Pseudomonadota</taxon>
        <taxon>Gammaproteobacteria</taxon>
        <taxon>Enterobacterales</taxon>
        <taxon>Hafniaceae</taxon>
        <taxon>Edwardsiella</taxon>
    </lineage>
</organism>
<dbReference type="GO" id="GO:0005886">
    <property type="term" value="C:plasma membrane"/>
    <property type="evidence" value="ECO:0007669"/>
    <property type="project" value="UniProtKB-SubCell"/>
</dbReference>
<dbReference type="NCBIfam" id="TIGR00842">
    <property type="entry name" value="bcct"/>
    <property type="match status" value="1"/>
</dbReference>
<keyword evidence="3" id="KW-0813">Transport</keyword>
<comment type="subcellular location">
    <subcellularLocation>
        <location evidence="1">Cell membrane</location>
        <topology evidence="1">Multi-pass membrane protein</topology>
    </subcellularLocation>
</comment>
<evidence type="ECO:0000256" key="4">
    <source>
        <dbReference type="ARBA" id="ARBA00022475"/>
    </source>
</evidence>
<evidence type="ECO:0000313" key="10">
    <source>
        <dbReference type="Proteomes" id="UP000028681"/>
    </source>
</evidence>
<proteinExistence type="inferred from homology"/>
<feature type="transmembrane region" description="Helical" evidence="8">
    <location>
        <begin position="353"/>
        <end position="371"/>
    </location>
</feature>
<evidence type="ECO:0000256" key="2">
    <source>
        <dbReference type="ARBA" id="ARBA00005658"/>
    </source>
</evidence>
<dbReference type="PROSITE" id="PS01303">
    <property type="entry name" value="BCCT"/>
    <property type="match status" value="1"/>
</dbReference>
<dbReference type="GO" id="GO:0022857">
    <property type="term" value="F:transmembrane transporter activity"/>
    <property type="evidence" value="ECO:0007669"/>
    <property type="project" value="InterPro"/>
</dbReference>
<feature type="transmembrane region" description="Helical" evidence="8">
    <location>
        <begin position="237"/>
        <end position="255"/>
    </location>
</feature>
<feature type="transmembrane region" description="Helical" evidence="8">
    <location>
        <begin position="19"/>
        <end position="37"/>
    </location>
</feature>
<dbReference type="PANTHER" id="PTHR30047">
    <property type="entry name" value="HIGH-AFFINITY CHOLINE TRANSPORT PROTEIN-RELATED"/>
    <property type="match status" value="1"/>
</dbReference>
<feature type="transmembrane region" description="Helical" evidence="8">
    <location>
        <begin position="96"/>
        <end position="117"/>
    </location>
</feature>
<dbReference type="PANTHER" id="PTHR30047:SF7">
    <property type="entry name" value="HIGH-AFFINITY CHOLINE TRANSPORT PROTEIN"/>
    <property type="match status" value="1"/>
</dbReference>
<evidence type="ECO:0000256" key="6">
    <source>
        <dbReference type="ARBA" id="ARBA00022989"/>
    </source>
</evidence>
<reference evidence="9 10" key="1">
    <citation type="journal article" date="2012" name="PLoS ONE">
        <title>Edwardsiella comparative phylogenomics reveal the new intra/inter-species taxonomic relationships, virulence evolution and niche adaptation mechanisms.</title>
        <authorList>
            <person name="Yang M."/>
            <person name="Lv Y."/>
            <person name="Xiao J."/>
            <person name="Wu H."/>
            <person name="Zheng H."/>
            <person name="Liu Q."/>
            <person name="Zhang Y."/>
            <person name="Wang Q."/>
        </authorList>
    </citation>
    <scope>NUCLEOTIDE SEQUENCE [LARGE SCALE GENOMIC DNA]</scope>
    <source>
        <strain evidence="10">080813</strain>
    </source>
</reference>
<keyword evidence="5 8" id="KW-0812">Transmembrane</keyword>
<dbReference type="RefSeq" id="WP_034163361.1">
    <property type="nucleotide sequence ID" value="NZ_CP006664.1"/>
</dbReference>
<dbReference type="InterPro" id="IPR000060">
    <property type="entry name" value="BCCT_transptr"/>
</dbReference>
<feature type="transmembrane region" description="Helical" evidence="8">
    <location>
        <begin position="195"/>
        <end position="217"/>
    </location>
</feature>
<keyword evidence="4" id="KW-1003">Cell membrane</keyword>
<feature type="transmembrane region" description="Helical" evidence="8">
    <location>
        <begin position="324"/>
        <end position="341"/>
    </location>
</feature>
<dbReference type="Proteomes" id="UP000028681">
    <property type="component" value="Chromosome"/>
</dbReference>
<dbReference type="InterPro" id="IPR018093">
    <property type="entry name" value="BCCT_CS"/>
</dbReference>
<feature type="transmembrane region" description="Helical" evidence="8">
    <location>
        <begin position="57"/>
        <end position="76"/>
    </location>
</feature>
<name>A0A076LNU9_9GAMM</name>
<evidence type="ECO:0000256" key="7">
    <source>
        <dbReference type="ARBA" id="ARBA00023136"/>
    </source>
</evidence>
<accession>A0A076LNU9</accession>
<feature type="transmembrane region" description="Helical" evidence="8">
    <location>
        <begin position="267"/>
        <end position="287"/>
    </location>
</feature>
<dbReference type="HOGENOM" id="CLU_010118_3_1_6"/>
<feature type="transmembrane region" description="Helical" evidence="8">
    <location>
        <begin position="478"/>
        <end position="498"/>
    </location>
</feature>
<feature type="transmembrane region" description="Helical" evidence="8">
    <location>
        <begin position="453"/>
        <end position="472"/>
    </location>
</feature>
<evidence type="ECO:0000256" key="3">
    <source>
        <dbReference type="ARBA" id="ARBA00022448"/>
    </source>
</evidence>
<dbReference type="AlphaFoldDB" id="A0A076LNU9"/>
<evidence type="ECO:0000256" key="1">
    <source>
        <dbReference type="ARBA" id="ARBA00004651"/>
    </source>
</evidence>
<dbReference type="KEGG" id="ete:ETEE_3860"/>
<protein>
    <submittedName>
        <fullName evidence="9">Choline/carnitine/betaine transporter</fullName>
    </submittedName>
</protein>
<dbReference type="Pfam" id="PF02028">
    <property type="entry name" value="BCCT"/>
    <property type="match status" value="1"/>
</dbReference>
<keyword evidence="6 8" id="KW-1133">Transmembrane helix</keyword>
<dbReference type="EMBL" id="CP006664">
    <property type="protein sequence ID" value="AIJ10270.1"/>
    <property type="molecule type" value="Genomic_DNA"/>
</dbReference>
<sequence length="671" mass="74319">MSHNGTNIDKQHRTINPPVFIISAVLIIALVLFAGMLPQQADRWFQSIQQGIFANASWFYILAVALILLSVTYLGFSRYGCIKLGPDHAEPEFSYFSWFAMLFSAGMGIGLMFFGVAEPAMHYLSPPQGSAETIAAAKQAMTLTFFHWGLHAWAIYAIVGLILAFFSYRHGLPLTLRSALYPLIGERIYGPAGHAVDIFAVIGTVLGVATSLGYGVLQVNAGLNHLFGLPISAGVQVALIVGITTLATLSVVSGLDRGIRMLSELNLGLAVLLMILVAALGPTVLLLKSFVENTGGYLSQIISKTFNLYAYEPKSSDWLGGWTLLYWGWWLSWSPFVGMFIARVSRGRTIREFVTGVLLVPAGFTLLWMTVFGNSAIELIAHRGAADLARTVQTDVSLALFNFLEHFPFPTALSFIAMVMVVVFFVTSADSGAMVVDTLASGGVKHTPLWQRVFWAALMGVVAIVLLLAGGLRALQTVTIASALPFALILLLAIYGLLKALRVDIYKKESQQMTTIAPPASRNPIPWQRRLRNIVYYPKRSQVRRFIAEVIRPAMLMVQEELGRQGKSASLTEEADDRLSLRVDFGDDMDFCYGVRPRTYRKPAFAMAGLDEEESPREDEAYYRAEVYLKEGGQDYDLMGWTQEQVLHDILDQYEKHIHFLHLIRGERVPE</sequence>
<dbReference type="NCBIfam" id="NF007399">
    <property type="entry name" value="PRK09928.1"/>
    <property type="match status" value="1"/>
</dbReference>
<keyword evidence="7 8" id="KW-0472">Membrane</keyword>